<keyword evidence="3" id="KW-0418">Kinase</keyword>
<dbReference type="EMBL" id="CAXDID020000018">
    <property type="protein sequence ID" value="CAL5985253.1"/>
    <property type="molecule type" value="Genomic_DNA"/>
</dbReference>
<dbReference type="PROSITE" id="PS00108">
    <property type="entry name" value="PROTEIN_KINASE_ST"/>
    <property type="match status" value="1"/>
</dbReference>
<dbReference type="GO" id="GO:0005634">
    <property type="term" value="C:nucleus"/>
    <property type="evidence" value="ECO:0007669"/>
    <property type="project" value="TreeGrafter"/>
</dbReference>
<dbReference type="SUPFAM" id="SSF56112">
    <property type="entry name" value="Protein kinase-like (PK-like)"/>
    <property type="match status" value="1"/>
</dbReference>
<reference evidence="2" key="1">
    <citation type="submission" date="2023-06" db="EMBL/GenBank/DDBJ databases">
        <authorList>
            <person name="Kurt Z."/>
        </authorList>
    </citation>
    <scope>NUCLEOTIDE SEQUENCE</scope>
</reference>
<reference evidence="3 4" key="2">
    <citation type="submission" date="2024-07" db="EMBL/GenBank/DDBJ databases">
        <authorList>
            <person name="Akdeniz Z."/>
        </authorList>
    </citation>
    <scope>NUCLEOTIDE SEQUENCE [LARGE SCALE GENOMIC DNA]</scope>
</reference>
<name>A0AA86UIH3_9EUKA</name>
<protein>
    <submittedName>
        <fullName evidence="2">CAMK CAMKL</fullName>
    </submittedName>
    <submittedName>
        <fullName evidence="3">Kinase</fullName>
    </submittedName>
</protein>
<dbReference type="InterPro" id="IPR000719">
    <property type="entry name" value="Prot_kinase_dom"/>
</dbReference>
<dbReference type="PANTHER" id="PTHR44167:SF24">
    <property type="entry name" value="SERINE_THREONINE-PROTEIN KINASE CHK2"/>
    <property type="match status" value="1"/>
</dbReference>
<dbReference type="GO" id="GO:0044773">
    <property type="term" value="P:mitotic DNA damage checkpoint signaling"/>
    <property type="evidence" value="ECO:0007669"/>
    <property type="project" value="TreeGrafter"/>
</dbReference>
<dbReference type="PANTHER" id="PTHR44167">
    <property type="entry name" value="OVARIAN-SPECIFIC SERINE/THREONINE-PROTEIN KINASE LOK-RELATED"/>
    <property type="match status" value="1"/>
</dbReference>
<dbReference type="CDD" id="cd00180">
    <property type="entry name" value="PKc"/>
    <property type="match status" value="1"/>
</dbReference>
<evidence type="ECO:0000259" key="1">
    <source>
        <dbReference type="PROSITE" id="PS50011"/>
    </source>
</evidence>
<gene>
    <name evidence="2" type="ORF">HINF_LOCUS40456</name>
    <name evidence="3" type="ORF">HINF_LOCUS8714</name>
</gene>
<dbReference type="SMART" id="SM00220">
    <property type="entry name" value="S_TKc"/>
    <property type="match status" value="1"/>
</dbReference>
<feature type="domain" description="Protein kinase" evidence="1">
    <location>
        <begin position="22"/>
        <end position="283"/>
    </location>
</feature>
<dbReference type="InterPro" id="IPR008271">
    <property type="entry name" value="Ser/Thr_kinase_AS"/>
</dbReference>
<keyword evidence="3" id="KW-0808">Transferase</keyword>
<dbReference type="Gene3D" id="1.10.510.10">
    <property type="entry name" value="Transferase(Phosphotransferase) domain 1"/>
    <property type="match status" value="1"/>
</dbReference>
<dbReference type="Pfam" id="PF00069">
    <property type="entry name" value="Pkinase"/>
    <property type="match status" value="1"/>
</dbReference>
<accession>A0AA86UIH3</accession>
<keyword evidence="4" id="KW-1185">Reference proteome</keyword>
<dbReference type="EMBL" id="CATOUU010000834">
    <property type="protein sequence ID" value="CAI9952811.1"/>
    <property type="molecule type" value="Genomic_DNA"/>
</dbReference>
<sequence>MATTCLQVDWVLDISSNVLGEYKIYNLIGTGVEAQVYKAMNILTKQQCVLHIVQNQQKQLQRLNIHQIIKGISGTLQLQSAFQLTKQQNIPESNILNILNSENVIVLVLDLLTGQKIDEYFYYYQVQEILGAMKQLCKIVQTLHKKCIFHCDIKPDNIFVQNDEIVLIDFGSAQDLSLKSNNLDDILEKKGSKSTFVHETTKLFSSKQKYNVAEKFDVYSIGCVLFFLLNDDYLTQPLKRVGETNRLLVQKLDRYVTDLLCGMLDGDQHTRYTIQQILDHPALNVAQPKHLYSFQLIRHCEQSRNIMMNSLSSRRAQSISKSSKIIKITKKAHRIIDDQNRDILSHKIGTPIRSLCISQIARMSTNKLKHILPYNKTANCFLRESQLILDIIQRQFWQQNAPFFKLSRTYSQSFVFSSLSSYDSQSNSQTSSSFYEITGGSEDDFVVKQVKLSSRSSFVQQDSTPKQLQKSTSLKVTMLNDVFDIEAATVEYEDEEEEFQVADPKFTEFL</sequence>
<dbReference type="Gene3D" id="3.30.200.20">
    <property type="entry name" value="Phosphorylase Kinase, domain 1"/>
    <property type="match status" value="1"/>
</dbReference>
<dbReference type="PROSITE" id="PS50011">
    <property type="entry name" value="PROTEIN_KINASE_DOM"/>
    <property type="match status" value="1"/>
</dbReference>
<dbReference type="AlphaFoldDB" id="A0AA86UIH3"/>
<proteinExistence type="predicted"/>
<evidence type="ECO:0000313" key="4">
    <source>
        <dbReference type="Proteomes" id="UP001642409"/>
    </source>
</evidence>
<dbReference type="Proteomes" id="UP001642409">
    <property type="component" value="Unassembled WGS sequence"/>
</dbReference>
<evidence type="ECO:0000313" key="3">
    <source>
        <dbReference type="EMBL" id="CAL5985253.1"/>
    </source>
</evidence>
<comment type="caution">
    <text evidence="2">The sequence shown here is derived from an EMBL/GenBank/DDBJ whole genome shotgun (WGS) entry which is preliminary data.</text>
</comment>
<dbReference type="InterPro" id="IPR011009">
    <property type="entry name" value="Kinase-like_dom_sf"/>
</dbReference>
<organism evidence="2">
    <name type="scientific">Hexamita inflata</name>
    <dbReference type="NCBI Taxonomy" id="28002"/>
    <lineage>
        <taxon>Eukaryota</taxon>
        <taxon>Metamonada</taxon>
        <taxon>Diplomonadida</taxon>
        <taxon>Hexamitidae</taxon>
        <taxon>Hexamitinae</taxon>
        <taxon>Hexamita</taxon>
    </lineage>
</organism>
<dbReference type="GO" id="GO:0005524">
    <property type="term" value="F:ATP binding"/>
    <property type="evidence" value="ECO:0007669"/>
    <property type="project" value="InterPro"/>
</dbReference>
<evidence type="ECO:0000313" key="2">
    <source>
        <dbReference type="EMBL" id="CAI9952811.1"/>
    </source>
</evidence>
<dbReference type="GO" id="GO:0004674">
    <property type="term" value="F:protein serine/threonine kinase activity"/>
    <property type="evidence" value="ECO:0007669"/>
    <property type="project" value="TreeGrafter"/>
</dbReference>